<sequence length="141" mass="15795">METAEDSFQMVIANCGLWHQSRYLNMDKSSRFSSSILDGENVQGHHKSMWGMAGNIGGRDIHENPFEVGGIENQRRWKGSFGRGKIVDNGLTFLIPIWSELGTIVVAGEEEVLEERIVGQNNPTQVKIIGAALIQRDTYFK</sequence>
<dbReference type="EMBL" id="GEDG01015634">
    <property type="protein sequence ID" value="JAP23291.1"/>
    <property type="molecule type" value="Transcribed_RNA"/>
</dbReference>
<protein>
    <submittedName>
        <fullName evidence="1">Putative ovule protein</fullName>
    </submittedName>
</protein>
<dbReference type="AlphaFoldDB" id="A0A0V0HUV7"/>
<evidence type="ECO:0000313" key="1">
    <source>
        <dbReference type="EMBL" id="JAP23291.1"/>
    </source>
</evidence>
<proteinExistence type="predicted"/>
<reference evidence="1" key="1">
    <citation type="submission" date="2015-12" db="EMBL/GenBank/DDBJ databases">
        <title>Gene expression during late stages of embryo sac development: a critical building block for successful pollen-pistil interactions.</title>
        <authorList>
            <person name="Liu Y."/>
            <person name="Joly V."/>
            <person name="Sabar M."/>
            <person name="Matton D.P."/>
        </authorList>
    </citation>
    <scope>NUCLEOTIDE SEQUENCE</scope>
</reference>
<name>A0A0V0HUV7_SOLCH</name>
<organism evidence="1">
    <name type="scientific">Solanum chacoense</name>
    <name type="common">Chaco potato</name>
    <dbReference type="NCBI Taxonomy" id="4108"/>
    <lineage>
        <taxon>Eukaryota</taxon>
        <taxon>Viridiplantae</taxon>
        <taxon>Streptophyta</taxon>
        <taxon>Embryophyta</taxon>
        <taxon>Tracheophyta</taxon>
        <taxon>Spermatophyta</taxon>
        <taxon>Magnoliopsida</taxon>
        <taxon>eudicotyledons</taxon>
        <taxon>Gunneridae</taxon>
        <taxon>Pentapetalae</taxon>
        <taxon>asterids</taxon>
        <taxon>lamiids</taxon>
        <taxon>Solanales</taxon>
        <taxon>Solanaceae</taxon>
        <taxon>Solanoideae</taxon>
        <taxon>Solaneae</taxon>
        <taxon>Solanum</taxon>
    </lineage>
</organism>
<accession>A0A0V0HUV7</accession>